<comment type="caution">
    <text evidence="2">The sequence shown here is derived from an EMBL/GenBank/DDBJ whole genome shotgun (WGS) entry which is preliminary data.</text>
</comment>
<name>A0ABS8AJZ3_9BACT</name>
<evidence type="ECO:0000313" key="2">
    <source>
        <dbReference type="EMBL" id="MCB2380369.1"/>
    </source>
</evidence>
<accession>A0ABS8AJZ3</accession>
<keyword evidence="3" id="KW-1185">Reference proteome</keyword>
<dbReference type="Proteomes" id="UP001165297">
    <property type="component" value="Unassembled WGS sequence"/>
</dbReference>
<organism evidence="2 3">
    <name type="scientific">Hymenobacter nitidus</name>
    <dbReference type="NCBI Taxonomy" id="2880929"/>
    <lineage>
        <taxon>Bacteria</taxon>
        <taxon>Pseudomonadati</taxon>
        <taxon>Bacteroidota</taxon>
        <taxon>Cytophagia</taxon>
        <taxon>Cytophagales</taxon>
        <taxon>Hymenobacteraceae</taxon>
        <taxon>Hymenobacter</taxon>
    </lineage>
</organism>
<evidence type="ECO:0000256" key="1">
    <source>
        <dbReference type="SAM" id="SignalP"/>
    </source>
</evidence>
<proteinExistence type="predicted"/>
<keyword evidence="1" id="KW-0732">Signal</keyword>
<feature type="signal peptide" evidence="1">
    <location>
        <begin position="1"/>
        <end position="19"/>
    </location>
</feature>
<sequence>MRYTLFLSIWMFCALGAWGQTPYDSEGLIKYDYLTHKTDKPIPFDRSFTLTIEHLTVKDVLDVHAYESRYAHGRRQLVMTVIDPATGEGLTSKQKAVEEVQFTLEAKAKAADGVPLTAEEIKAAAKPARTLRAVKDVALTYHVTATGIDIFFPPLKPNKVFDIEIIQKFSPDNSTALLDVNALLQQSKTDAARVAEKKKEPVAKRKYEQLEGQVLNADLQRTALDFDYAEYSTFYQATLDTVYTRLSNPAKFDVAAPLTQAQIQAMGVAVKMAKLGFKRVGDGLELLAGTRYRDMQLGLLNVTRVYQDQPTEMEYLHRRLQNLEANIAYCDSLQQLVDAAIVSGSTPVPVVLRSARQVVSDIRAGMRKNYGRLASGGKTIQSLIDKTDKILQSTTLVGGTVASDLKTAGGNVLFLDAGLTNIAVPNLRDELVYLPRLYWGVNVYFRPIDKNTRRNRFPKDFDPPLKTGGNDSQGYGPDYGIVTRNSVWQHLSLNLGFTLGALPNSEFDNLYNNMSLLVGPAYRFRRAFKVSGGLALLKRTSKHPETSNKVVTPGMYLSLSTDIDFIQGLKDVTSLLFK</sequence>
<gene>
    <name evidence="2" type="ORF">LGH70_22445</name>
</gene>
<protein>
    <submittedName>
        <fullName evidence="2">Uncharacterized protein</fullName>
    </submittedName>
</protein>
<reference evidence="2" key="1">
    <citation type="submission" date="2021-10" db="EMBL/GenBank/DDBJ databases">
        <authorList>
            <person name="Dean J.D."/>
            <person name="Kim M.K."/>
            <person name="Newey C.N."/>
            <person name="Stoker T.S."/>
            <person name="Thompson D.W."/>
            <person name="Grose J.H."/>
        </authorList>
    </citation>
    <scope>NUCLEOTIDE SEQUENCE</scope>
    <source>
        <strain evidence="2">BT635</strain>
    </source>
</reference>
<evidence type="ECO:0000313" key="3">
    <source>
        <dbReference type="Proteomes" id="UP001165297"/>
    </source>
</evidence>
<feature type="chain" id="PRO_5045954911" evidence="1">
    <location>
        <begin position="20"/>
        <end position="578"/>
    </location>
</feature>
<dbReference type="RefSeq" id="WP_226190202.1">
    <property type="nucleotide sequence ID" value="NZ_JAJADQ010000016.1"/>
</dbReference>
<dbReference type="EMBL" id="JAJADQ010000016">
    <property type="protein sequence ID" value="MCB2380369.1"/>
    <property type="molecule type" value="Genomic_DNA"/>
</dbReference>